<evidence type="ECO:0000256" key="4">
    <source>
        <dbReference type="PROSITE-ProRule" id="PRU00335"/>
    </source>
</evidence>
<evidence type="ECO:0000256" key="1">
    <source>
        <dbReference type="ARBA" id="ARBA00023015"/>
    </source>
</evidence>
<keyword evidence="7" id="KW-1185">Reference proteome</keyword>
<organism evidence="6 7">
    <name type="scientific">Paroceanicella profunda</name>
    <dbReference type="NCBI Taxonomy" id="2579971"/>
    <lineage>
        <taxon>Bacteria</taxon>
        <taxon>Pseudomonadati</taxon>
        <taxon>Pseudomonadota</taxon>
        <taxon>Alphaproteobacteria</taxon>
        <taxon>Rhodobacterales</taxon>
        <taxon>Paracoccaceae</taxon>
        <taxon>Paroceanicella</taxon>
    </lineage>
</organism>
<feature type="DNA-binding region" description="H-T-H motif" evidence="4">
    <location>
        <begin position="32"/>
        <end position="51"/>
    </location>
</feature>
<keyword evidence="2 4" id="KW-0238">DNA-binding</keyword>
<dbReference type="GO" id="GO:0003700">
    <property type="term" value="F:DNA-binding transcription factor activity"/>
    <property type="evidence" value="ECO:0007669"/>
    <property type="project" value="TreeGrafter"/>
</dbReference>
<dbReference type="AlphaFoldDB" id="A0A5B8G4T4"/>
<dbReference type="PROSITE" id="PS50977">
    <property type="entry name" value="HTH_TETR_2"/>
    <property type="match status" value="1"/>
</dbReference>
<sequence>MRRTKEQAARTRADILAAAHNLFAEKGFEHTSLEAVAEAAGVTRGAVYWYFANKAAILDAILERECAPIEDLVSAISDESIDAPLQALARVTSETFGRIERDDHKRCIYAIFRQMSGPGVDGARQGPDLSGHARQFRRQLETVFAYAQRLGQLNPSWTPELAALGFNAMVTGMLEEWSQEAGAFDIGARGARVVALFLDHLGATD</sequence>
<gene>
    <name evidence="6" type="ORF">FDP22_21625</name>
</gene>
<evidence type="ECO:0000256" key="3">
    <source>
        <dbReference type="ARBA" id="ARBA00023163"/>
    </source>
</evidence>
<accession>A0A5B8G4T4</accession>
<dbReference type="PROSITE" id="PS01081">
    <property type="entry name" value="HTH_TETR_1"/>
    <property type="match status" value="1"/>
</dbReference>
<keyword evidence="3" id="KW-0804">Transcription</keyword>
<dbReference type="EMBL" id="CP040820">
    <property type="protein sequence ID" value="QDL94469.1"/>
    <property type="molecule type" value="Genomic_DNA"/>
</dbReference>
<dbReference type="Proteomes" id="UP000305888">
    <property type="component" value="Plasmid pD4M1B"/>
</dbReference>
<dbReference type="Pfam" id="PF00440">
    <property type="entry name" value="TetR_N"/>
    <property type="match status" value="1"/>
</dbReference>
<geneLocation type="plasmid" evidence="7">
    <name>pd4m1b</name>
</geneLocation>
<dbReference type="InterPro" id="IPR001647">
    <property type="entry name" value="HTH_TetR"/>
</dbReference>
<dbReference type="GO" id="GO:0000976">
    <property type="term" value="F:transcription cis-regulatory region binding"/>
    <property type="evidence" value="ECO:0007669"/>
    <property type="project" value="TreeGrafter"/>
</dbReference>
<evidence type="ECO:0000313" key="7">
    <source>
        <dbReference type="Proteomes" id="UP000305888"/>
    </source>
</evidence>
<dbReference type="KEGG" id="ppru:FDP22_21625"/>
<protein>
    <submittedName>
        <fullName evidence="6">TetR family transcriptional regulator</fullName>
    </submittedName>
</protein>
<keyword evidence="1" id="KW-0805">Transcription regulation</keyword>
<dbReference type="InterPro" id="IPR023772">
    <property type="entry name" value="DNA-bd_HTH_TetR-type_CS"/>
</dbReference>
<keyword evidence="6" id="KW-0614">Plasmid</keyword>
<dbReference type="PANTHER" id="PTHR30055">
    <property type="entry name" value="HTH-TYPE TRANSCRIPTIONAL REGULATOR RUTR"/>
    <property type="match status" value="1"/>
</dbReference>
<dbReference type="InterPro" id="IPR050109">
    <property type="entry name" value="HTH-type_TetR-like_transc_reg"/>
</dbReference>
<dbReference type="InterPro" id="IPR009057">
    <property type="entry name" value="Homeodomain-like_sf"/>
</dbReference>
<evidence type="ECO:0000313" key="6">
    <source>
        <dbReference type="EMBL" id="QDL94469.1"/>
    </source>
</evidence>
<name>A0A5B8G4T4_9RHOB</name>
<dbReference type="InterPro" id="IPR036271">
    <property type="entry name" value="Tet_transcr_reg_TetR-rel_C_sf"/>
</dbReference>
<dbReference type="RefSeq" id="WP_138576257.1">
    <property type="nucleotide sequence ID" value="NZ_CP040820.1"/>
</dbReference>
<evidence type="ECO:0000259" key="5">
    <source>
        <dbReference type="PROSITE" id="PS50977"/>
    </source>
</evidence>
<dbReference type="SUPFAM" id="SSF46689">
    <property type="entry name" value="Homeodomain-like"/>
    <property type="match status" value="1"/>
</dbReference>
<feature type="domain" description="HTH tetR-type" evidence="5">
    <location>
        <begin position="9"/>
        <end position="69"/>
    </location>
</feature>
<reference evidence="6 7" key="1">
    <citation type="submission" date="2019-06" db="EMBL/GenBank/DDBJ databases">
        <title>Genome sequence of Rhodobacteraceae bacterium D4M1.</title>
        <authorList>
            <person name="Cao J."/>
        </authorList>
    </citation>
    <scope>NUCLEOTIDE SEQUENCE [LARGE SCALE GENOMIC DNA]</scope>
    <source>
        <strain evidence="6 7">D4M1</strain>
        <plasmid evidence="7">pd4m1b</plasmid>
    </source>
</reference>
<dbReference type="PANTHER" id="PTHR30055:SF240">
    <property type="entry name" value="HTH-TYPE TRANSCRIPTIONAL REGULATOR ACRR"/>
    <property type="match status" value="1"/>
</dbReference>
<dbReference type="PRINTS" id="PR00455">
    <property type="entry name" value="HTHTETR"/>
</dbReference>
<proteinExistence type="predicted"/>
<dbReference type="Gene3D" id="1.10.357.10">
    <property type="entry name" value="Tetracycline Repressor, domain 2"/>
    <property type="match status" value="1"/>
</dbReference>
<dbReference type="OrthoDB" id="3218408at2"/>
<dbReference type="SUPFAM" id="SSF48498">
    <property type="entry name" value="Tetracyclin repressor-like, C-terminal domain"/>
    <property type="match status" value="1"/>
</dbReference>
<evidence type="ECO:0000256" key="2">
    <source>
        <dbReference type="ARBA" id="ARBA00023125"/>
    </source>
</evidence>